<feature type="domain" description="Demeter RRM-fold" evidence="6">
    <location>
        <begin position="935"/>
        <end position="1035"/>
    </location>
</feature>
<dbReference type="InterPro" id="IPR011257">
    <property type="entry name" value="DNA_glycosylase"/>
</dbReference>
<dbReference type="Gene3D" id="1.10.1670.10">
    <property type="entry name" value="Helix-hairpin-Helix base-excision DNA repair enzymes (C-terminal)"/>
    <property type="match status" value="1"/>
</dbReference>
<dbReference type="PANTHER" id="PTHR46213:SF4">
    <property type="entry name" value="OS02G0496500 PROTEIN"/>
    <property type="match status" value="1"/>
</dbReference>
<keyword evidence="3" id="KW-0408">Iron</keyword>
<reference evidence="7" key="1">
    <citation type="submission" date="2020-05" db="EMBL/GenBank/DDBJ databases">
        <title>WGS assembly of Panicum virgatum.</title>
        <authorList>
            <person name="Lovell J.T."/>
            <person name="Jenkins J."/>
            <person name="Shu S."/>
            <person name="Juenger T.E."/>
            <person name="Schmutz J."/>
        </authorList>
    </citation>
    <scope>NUCLEOTIDE SEQUENCE</scope>
    <source>
        <strain evidence="7">AP13</strain>
    </source>
</reference>
<evidence type="ECO:0000256" key="3">
    <source>
        <dbReference type="ARBA" id="ARBA00023004"/>
    </source>
</evidence>
<feature type="region of interest" description="Disordered" evidence="5">
    <location>
        <begin position="49"/>
        <end position="82"/>
    </location>
</feature>
<evidence type="ECO:0000256" key="2">
    <source>
        <dbReference type="ARBA" id="ARBA00022723"/>
    </source>
</evidence>
<proteinExistence type="predicted"/>
<evidence type="ECO:0000256" key="1">
    <source>
        <dbReference type="ARBA" id="ARBA00001966"/>
    </source>
</evidence>
<feature type="compositionally biased region" description="Basic residues" evidence="5">
    <location>
        <begin position="271"/>
        <end position="282"/>
    </location>
</feature>
<accession>A0A8T0XAG0</accession>
<name>A0A8T0XAG0_PANVG</name>
<feature type="compositionally biased region" description="Low complexity" evidence="5">
    <location>
        <begin position="49"/>
        <end position="58"/>
    </location>
</feature>
<comment type="caution">
    <text evidence="7">The sequence shown here is derived from an EMBL/GenBank/DDBJ whole genome shotgun (WGS) entry which is preliminary data.</text>
</comment>
<dbReference type="GO" id="GO:0051536">
    <property type="term" value="F:iron-sulfur cluster binding"/>
    <property type="evidence" value="ECO:0007669"/>
    <property type="project" value="UniProtKB-KW"/>
</dbReference>
<dbReference type="GO" id="GO:0006281">
    <property type="term" value="P:DNA repair"/>
    <property type="evidence" value="ECO:0007669"/>
    <property type="project" value="InterPro"/>
</dbReference>
<dbReference type="InterPro" id="IPR023170">
    <property type="entry name" value="HhH_base_excis_C"/>
</dbReference>
<sequence length="1078" mass="120016">MDILCFYGTGSRLGMTPATPDIVRKPAQQSRTTGADGSCCTALFTSAAPAPAPAAGPGKAESDGLASVPSPVQEQSQSAAEDLGEVDCAMVSTQESSTLHPLVGESSGKVAQQEQQQEEGVVSGSDAVGAAPVPTPEKMEPTPRRRWKKSTKGILRFKVVKDKVMKRKMTPKTATPRKVKKDKMKRTPEDGSQHGGAGSSNSERHKLDLDSDSPEDGSQHGGAGSSNSARRKLDLDSDSSQSKTCFSSRAKLMDNLKCLAKSHGLSVQPTRRTRSKRGRKRQLTPTGASSSALVPLWGSAQLDIACHGNHGKKLWNKVLGLTEETLRVCDILAKWDGSDSESFEGFDIGSGPEWDRTRHMFEKLVDIFIAAMLDLMGPRKFSPWGGSVIDSVVGTFLTQNVADNLSSHAFMNLAAKFPPRKRFHKAEDCSSTAPLVDDADENINQNEAPDTFDSVDSNFDEYIDSEEEDGHDTDIKGHYGEEYSRLIESFIANLKEKGISTWDSDLMNLVKDKSGNPICTERTLRKFIASLRPVPPSIWKELRQEAFGKGYSDRSRTGPSDAVDWESVLHAPIAEVAKCIEVRGQHYILALRIQVFLMHVRNAQDGSFDLDWLRYISREKAKNFLLSIHGIGEKSADCIRLLSLRHKAFPVDVNVARIVTRLGWVKLQPLNGAEFHLINSYPIMRDVQRYLWPRLCTIDKDKLYELHCLMITFGKVMCTKINPNCSACPFSANCKYYSSSLARKSLPPPEKHEHEHREQQANMVSCGRFLLSNDSCMPSSDHMYQHQIETSRTAETPPIHNCEPIVEMPQSPEYEYEEAPKVQDDSYEYYPDIEDIVPGGLQYDGEIDLCSSKHVLNRRSWTPNCGKDLVVINPNFSFGPNKKLKNIGRLRTEHNAYVLPDDHLILEEFEERVPEDLCPYLLVIISCPDDYTVTGTVLIPCRTATRGKFPLNGTYFQANEVFADHSSSRHPITIPRECIGVLDRSIVYFGSSIHSITRGQTRHGIEECFKKGYVCVRGFHRRTRTPMRLCGTLHATNTAKKEALKKEAVKKEGEEKHAKRVRTSPEGKSKEKGAPSVR</sequence>
<evidence type="ECO:0000313" key="8">
    <source>
        <dbReference type="Proteomes" id="UP000823388"/>
    </source>
</evidence>
<dbReference type="InterPro" id="IPR028925">
    <property type="entry name" value="RRM_DME"/>
</dbReference>
<evidence type="ECO:0000313" key="7">
    <source>
        <dbReference type="EMBL" id="KAG2658561.1"/>
    </source>
</evidence>
<protein>
    <recommendedName>
        <fullName evidence="6">Demeter RRM-fold domain-containing protein</fullName>
    </recommendedName>
</protein>
<feature type="compositionally biased region" description="Low complexity" evidence="5">
    <location>
        <begin position="66"/>
        <end position="81"/>
    </location>
</feature>
<dbReference type="InterPro" id="IPR044811">
    <property type="entry name" value="DME/ROS1"/>
</dbReference>
<keyword evidence="8" id="KW-1185">Reference proteome</keyword>
<keyword evidence="2" id="KW-0479">Metal-binding</keyword>
<dbReference type="GO" id="GO:0141166">
    <property type="term" value="P:chromosomal 5-methylcytosine DNA demethylation pathway"/>
    <property type="evidence" value="ECO:0007669"/>
    <property type="project" value="InterPro"/>
</dbReference>
<evidence type="ECO:0000259" key="6">
    <source>
        <dbReference type="Pfam" id="PF15628"/>
    </source>
</evidence>
<dbReference type="EMBL" id="CM029037">
    <property type="protein sequence ID" value="KAG2658561.1"/>
    <property type="molecule type" value="Genomic_DNA"/>
</dbReference>
<dbReference type="SUPFAM" id="SSF48150">
    <property type="entry name" value="DNA-glycosylase"/>
    <property type="match status" value="1"/>
</dbReference>
<dbReference type="GO" id="GO:0035514">
    <property type="term" value="F:DNA demethylase activity"/>
    <property type="evidence" value="ECO:0007669"/>
    <property type="project" value="InterPro"/>
</dbReference>
<dbReference type="PANTHER" id="PTHR46213">
    <property type="entry name" value="TRANSCRIPTIONAL ACTIVATOR DEMETER"/>
    <property type="match status" value="1"/>
</dbReference>
<feature type="region of interest" description="Disordered" evidence="5">
    <location>
        <begin position="1041"/>
        <end position="1078"/>
    </location>
</feature>
<dbReference type="GO" id="GO:0019104">
    <property type="term" value="F:DNA N-glycosylase activity"/>
    <property type="evidence" value="ECO:0007669"/>
    <property type="project" value="InterPro"/>
</dbReference>
<dbReference type="AlphaFoldDB" id="A0A8T0XAG0"/>
<feature type="compositionally biased region" description="Basic residues" evidence="5">
    <location>
        <begin position="164"/>
        <end position="184"/>
    </location>
</feature>
<comment type="cofactor">
    <cofactor evidence="1">
        <name>[4Fe-4S] cluster</name>
        <dbReference type="ChEBI" id="CHEBI:49883"/>
    </cofactor>
</comment>
<dbReference type="Pfam" id="PF15628">
    <property type="entry name" value="RRM_DME"/>
    <property type="match status" value="1"/>
</dbReference>
<evidence type="ECO:0000256" key="4">
    <source>
        <dbReference type="ARBA" id="ARBA00023014"/>
    </source>
</evidence>
<organism evidence="7 8">
    <name type="scientific">Panicum virgatum</name>
    <name type="common">Blackwell switchgrass</name>
    <dbReference type="NCBI Taxonomy" id="38727"/>
    <lineage>
        <taxon>Eukaryota</taxon>
        <taxon>Viridiplantae</taxon>
        <taxon>Streptophyta</taxon>
        <taxon>Embryophyta</taxon>
        <taxon>Tracheophyta</taxon>
        <taxon>Spermatophyta</taxon>
        <taxon>Magnoliopsida</taxon>
        <taxon>Liliopsida</taxon>
        <taxon>Poales</taxon>
        <taxon>Poaceae</taxon>
        <taxon>PACMAD clade</taxon>
        <taxon>Panicoideae</taxon>
        <taxon>Panicodae</taxon>
        <taxon>Paniceae</taxon>
        <taxon>Panicinae</taxon>
        <taxon>Panicum</taxon>
        <taxon>Panicum sect. Hiantes</taxon>
    </lineage>
</organism>
<keyword evidence="4" id="KW-0411">Iron-sulfur</keyword>
<gene>
    <name evidence="7" type="ORF">PVAP13_1KG254910</name>
</gene>
<dbReference type="GO" id="GO:0046872">
    <property type="term" value="F:metal ion binding"/>
    <property type="evidence" value="ECO:0007669"/>
    <property type="project" value="UniProtKB-KW"/>
</dbReference>
<dbReference type="Proteomes" id="UP000823388">
    <property type="component" value="Chromosome 1K"/>
</dbReference>
<feature type="region of interest" description="Disordered" evidence="5">
    <location>
        <begin position="263"/>
        <end position="290"/>
    </location>
</feature>
<feature type="region of interest" description="Disordered" evidence="5">
    <location>
        <begin position="94"/>
        <end position="241"/>
    </location>
</feature>
<evidence type="ECO:0000256" key="5">
    <source>
        <dbReference type="SAM" id="MobiDB-lite"/>
    </source>
</evidence>